<dbReference type="PROSITE" id="PS51257">
    <property type="entry name" value="PROKAR_LIPOPROTEIN"/>
    <property type="match status" value="1"/>
</dbReference>
<dbReference type="RefSeq" id="WP_111598114.1">
    <property type="nucleotide sequence ID" value="NZ_QLLL01000004.1"/>
</dbReference>
<organism evidence="2 3">
    <name type="scientific">Chitinophaga skermanii</name>
    <dbReference type="NCBI Taxonomy" id="331697"/>
    <lineage>
        <taxon>Bacteria</taxon>
        <taxon>Pseudomonadati</taxon>
        <taxon>Bacteroidota</taxon>
        <taxon>Chitinophagia</taxon>
        <taxon>Chitinophagales</taxon>
        <taxon>Chitinophagaceae</taxon>
        <taxon>Chitinophaga</taxon>
    </lineage>
</organism>
<proteinExistence type="predicted"/>
<reference evidence="2 3" key="1">
    <citation type="submission" date="2018-06" db="EMBL/GenBank/DDBJ databases">
        <title>Genomic Encyclopedia of Archaeal and Bacterial Type Strains, Phase II (KMG-II): from individual species to whole genera.</title>
        <authorList>
            <person name="Goeker M."/>
        </authorList>
    </citation>
    <scope>NUCLEOTIDE SEQUENCE [LARGE SCALE GENOMIC DNA]</scope>
    <source>
        <strain evidence="2 3">DSM 23857</strain>
    </source>
</reference>
<keyword evidence="1" id="KW-0732">Signal</keyword>
<dbReference type="Proteomes" id="UP000249547">
    <property type="component" value="Unassembled WGS sequence"/>
</dbReference>
<evidence type="ECO:0000313" key="3">
    <source>
        <dbReference type="Proteomes" id="UP000249547"/>
    </source>
</evidence>
<evidence type="ECO:0008006" key="4">
    <source>
        <dbReference type="Google" id="ProtNLM"/>
    </source>
</evidence>
<feature type="signal peptide" evidence="1">
    <location>
        <begin position="1"/>
        <end position="22"/>
    </location>
</feature>
<feature type="chain" id="PRO_5016276208" description="Lipoprotein" evidence="1">
    <location>
        <begin position="23"/>
        <end position="178"/>
    </location>
</feature>
<evidence type="ECO:0000256" key="1">
    <source>
        <dbReference type="SAM" id="SignalP"/>
    </source>
</evidence>
<gene>
    <name evidence="2" type="ORF">LX64_02691</name>
</gene>
<dbReference type="OrthoDB" id="1191109at2"/>
<name>A0A327QMQ1_9BACT</name>
<protein>
    <recommendedName>
        <fullName evidence="4">Lipoprotein</fullName>
    </recommendedName>
</protein>
<dbReference type="EMBL" id="QLLL01000004">
    <property type="protein sequence ID" value="RAJ05531.1"/>
    <property type="molecule type" value="Genomic_DNA"/>
</dbReference>
<comment type="caution">
    <text evidence="2">The sequence shown here is derived from an EMBL/GenBank/DDBJ whole genome shotgun (WGS) entry which is preliminary data.</text>
</comment>
<accession>A0A327QMQ1</accession>
<keyword evidence="3" id="KW-1185">Reference proteome</keyword>
<sequence>MMKPLQQLVVAFVLLLTVSCQSASPGEFFDQAVLNSNLIHDFEPRHFGKSLEQYTVVYPNHPENNPKGDEAQQVVNNKILSIEAALKKIKDLNAGDDDQKAIKENAIALFETALPVYKNEYMQYAKLCDAKSTSPGKEALLAKVEKDDLPKVDALMGSLYEKGKAYAEKHDINVKWGR</sequence>
<dbReference type="AlphaFoldDB" id="A0A327QMQ1"/>
<evidence type="ECO:0000313" key="2">
    <source>
        <dbReference type="EMBL" id="RAJ05531.1"/>
    </source>
</evidence>